<proteinExistence type="inferred from homology"/>
<keyword evidence="3" id="KW-0964">Secreted</keyword>
<reference evidence="5" key="3">
    <citation type="submission" date="2023-05" db="EMBL/GenBank/DDBJ databases">
        <authorList>
            <person name="Smith C.H."/>
        </authorList>
    </citation>
    <scope>NUCLEOTIDE SEQUENCE</scope>
    <source>
        <strain evidence="5">CHS0354</strain>
        <tissue evidence="5">Mantle</tissue>
    </source>
</reference>
<reference evidence="5" key="2">
    <citation type="journal article" date="2021" name="Genome Biol. Evol.">
        <title>Developing a high-quality reference genome for a parasitic bivalve with doubly uniparental inheritance (Bivalvia: Unionida).</title>
        <authorList>
            <person name="Smith C.H."/>
        </authorList>
    </citation>
    <scope>NUCLEOTIDE SEQUENCE</scope>
    <source>
        <strain evidence="5">CHS0354</strain>
        <tissue evidence="5">Mantle</tissue>
    </source>
</reference>
<evidence type="ECO:0000256" key="3">
    <source>
        <dbReference type="ARBA" id="ARBA00022525"/>
    </source>
</evidence>
<dbReference type="InterPro" id="IPR029230">
    <property type="entry name" value="Macin"/>
</dbReference>
<gene>
    <name evidence="5" type="ORF">CHS0354_021721</name>
</gene>
<dbReference type="Pfam" id="PF14865">
    <property type="entry name" value="Macin"/>
    <property type="match status" value="1"/>
</dbReference>
<dbReference type="Gene3D" id="3.30.30.100">
    <property type="match status" value="1"/>
</dbReference>
<evidence type="ECO:0000256" key="2">
    <source>
        <dbReference type="ARBA" id="ARBA00010366"/>
    </source>
</evidence>
<keyword evidence="4" id="KW-1015">Disulfide bond</keyword>
<evidence type="ECO:0000256" key="1">
    <source>
        <dbReference type="ARBA" id="ARBA00004613"/>
    </source>
</evidence>
<evidence type="ECO:0000313" key="5">
    <source>
        <dbReference type="EMBL" id="KAK3612041.1"/>
    </source>
</evidence>
<organism evidence="5 6">
    <name type="scientific">Potamilus streckersoni</name>
    <dbReference type="NCBI Taxonomy" id="2493646"/>
    <lineage>
        <taxon>Eukaryota</taxon>
        <taxon>Metazoa</taxon>
        <taxon>Spiralia</taxon>
        <taxon>Lophotrochozoa</taxon>
        <taxon>Mollusca</taxon>
        <taxon>Bivalvia</taxon>
        <taxon>Autobranchia</taxon>
        <taxon>Heteroconchia</taxon>
        <taxon>Palaeoheterodonta</taxon>
        <taxon>Unionida</taxon>
        <taxon>Unionoidea</taxon>
        <taxon>Unionidae</taxon>
        <taxon>Ambleminae</taxon>
        <taxon>Lampsilini</taxon>
        <taxon>Potamilus</taxon>
    </lineage>
</organism>
<evidence type="ECO:0000313" key="6">
    <source>
        <dbReference type="Proteomes" id="UP001195483"/>
    </source>
</evidence>
<dbReference type="GO" id="GO:0005576">
    <property type="term" value="C:extracellular region"/>
    <property type="evidence" value="ECO:0007669"/>
    <property type="project" value="UniProtKB-SubCell"/>
</dbReference>
<reference evidence="5" key="1">
    <citation type="journal article" date="2021" name="Genome Biol. Evol.">
        <title>A High-Quality Reference Genome for a Parasitic Bivalve with Doubly Uniparental Inheritance (Bivalvia: Unionida).</title>
        <authorList>
            <person name="Smith C.H."/>
        </authorList>
    </citation>
    <scope>NUCLEOTIDE SEQUENCE</scope>
    <source>
        <strain evidence="5">CHS0354</strain>
    </source>
</reference>
<comment type="similarity">
    <text evidence="2">Belongs to the macin family.</text>
</comment>
<protein>
    <submittedName>
        <fullName evidence="5">Uncharacterized protein</fullName>
    </submittedName>
</protein>
<comment type="subcellular location">
    <subcellularLocation>
        <location evidence="1">Secreted</location>
    </subcellularLocation>
</comment>
<dbReference type="GO" id="GO:0006952">
    <property type="term" value="P:defense response"/>
    <property type="evidence" value="ECO:0007669"/>
    <property type="project" value="InterPro"/>
</dbReference>
<dbReference type="Proteomes" id="UP001195483">
    <property type="component" value="Unassembled WGS sequence"/>
</dbReference>
<keyword evidence="6" id="KW-1185">Reference proteome</keyword>
<name>A0AAE0TKR0_9BIVA</name>
<dbReference type="AlphaFoldDB" id="A0AAE0TKR0"/>
<dbReference type="InterPro" id="IPR038456">
    <property type="entry name" value="Macin_sf"/>
</dbReference>
<dbReference type="EMBL" id="JAEAOA010001325">
    <property type="protein sequence ID" value="KAK3612041.1"/>
    <property type="molecule type" value="Genomic_DNA"/>
</dbReference>
<evidence type="ECO:0000256" key="4">
    <source>
        <dbReference type="ARBA" id="ARBA00023157"/>
    </source>
</evidence>
<accession>A0AAE0TKR0</accession>
<sequence length="129" mass="14402">MLILSSALHLRKKYQHRRFCSSSENNRKMALIKTTLFLLGNLILAIQIMSPSIAGNPITDCWDTWSRCSRWSSPATGILWLSCADRCKCKGNATGTCREVPSKCPLTSKAWQCQCSGKLSGRKPSWCGF</sequence>
<comment type="caution">
    <text evidence="5">The sequence shown here is derived from an EMBL/GenBank/DDBJ whole genome shotgun (WGS) entry which is preliminary data.</text>
</comment>